<evidence type="ECO:0000313" key="2">
    <source>
        <dbReference type="Proteomes" id="UP000294360"/>
    </source>
</evidence>
<reference evidence="1 2" key="1">
    <citation type="submission" date="2019-03" db="EMBL/GenBank/DDBJ databases">
        <authorList>
            <person name="Kox A.R. M."/>
        </authorList>
    </citation>
    <scope>NUCLEOTIDE SEQUENCE [LARGE SCALE GENOMIC DNA]</scope>
    <source>
        <strain evidence="1">MTUNDRAET4 annotated genome</strain>
    </source>
</reference>
<dbReference type="EMBL" id="LR536450">
    <property type="protein sequence ID" value="VFU09528.1"/>
    <property type="molecule type" value="Genomic_DNA"/>
</dbReference>
<evidence type="ECO:0000313" key="1">
    <source>
        <dbReference type="EMBL" id="VFU09528.1"/>
    </source>
</evidence>
<dbReference type="KEGG" id="mtun:MTUNDRAET4_2641"/>
<sequence>MIAATMVYLPGLTIYRENWLRNRLSAAYTAAPCWKRRRARCRRRCHASCWTASARG</sequence>
<proteinExistence type="predicted"/>
<name>A0A4U8Z2I2_METTU</name>
<gene>
    <name evidence="1" type="ORF">MTUNDRAET4_2641</name>
</gene>
<organism evidence="1 2">
    <name type="scientific">Methylocella tundrae</name>
    <dbReference type="NCBI Taxonomy" id="227605"/>
    <lineage>
        <taxon>Bacteria</taxon>
        <taxon>Pseudomonadati</taxon>
        <taxon>Pseudomonadota</taxon>
        <taxon>Alphaproteobacteria</taxon>
        <taxon>Hyphomicrobiales</taxon>
        <taxon>Beijerinckiaceae</taxon>
        <taxon>Methylocella</taxon>
    </lineage>
</organism>
<dbReference type="Proteomes" id="UP000294360">
    <property type="component" value="Chromosome"/>
</dbReference>
<accession>A0A4U8Z2I2</accession>
<dbReference type="AlphaFoldDB" id="A0A4U8Z2I2"/>
<protein>
    <submittedName>
        <fullName evidence="1">Uncharacterized protein</fullName>
    </submittedName>
</protein>